<dbReference type="InterPro" id="IPR045595">
    <property type="entry name" value="SufBD_N"/>
</dbReference>
<dbReference type="KEGG" id="palr:HGI30_17155"/>
<dbReference type="Proteomes" id="UP000502136">
    <property type="component" value="Chromosome"/>
</dbReference>
<gene>
    <name evidence="4" type="primary">sufD</name>
    <name evidence="4" type="ORF">HGI30_17155</name>
</gene>
<dbReference type="InterPro" id="IPR011542">
    <property type="entry name" value="SUF_FeS_clus_asmbl_SufD"/>
</dbReference>
<comment type="similarity">
    <text evidence="1">Belongs to the iron-sulfur cluster assembly SufBD family.</text>
</comment>
<evidence type="ECO:0000313" key="4">
    <source>
        <dbReference type="EMBL" id="QJC53130.1"/>
    </source>
</evidence>
<dbReference type="RefSeq" id="WP_168908672.1">
    <property type="nucleotide sequence ID" value="NZ_CP051428.1"/>
</dbReference>
<evidence type="ECO:0000256" key="1">
    <source>
        <dbReference type="ARBA" id="ARBA00043967"/>
    </source>
</evidence>
<protein>
    <submittedName>
        <fullName evidence="4">Fe-S cluster assembly protein SufD</fullName>
    </submittedName>
</protein>
<organism evidence="4 5">
    <name type="scientific">Paenibacillus albicereus</name>
    <dbReference type="NCBI Taxonomy" id="2726185"/>
    <lineage>
        <taxon>Bacteria</taxon>
        <taxon>Bacillati</taxon>
        <taxon>Bacillota</taxon>
        <taxon>Bacilli</taxon>
        <taxon>Bacillales</taxon>
        <taxon>Paenibacillaceae</taxon>
        <taxon>Paenibacillus</taxon>
    </lineage>
</organism>
<dbReference type="InterPro" id="IPR055346">
    <property type="entry name" value="Fe-S_cluster_assembly_SufBD"/>
</dbReference>
<evidence type="ECO:0000259" key="3">
    <source>
        <dbReference type="Pfam" id="PF19295"/>
    </source>
</evidence>
<dbReference type="GO" id="GO:0016226">
    <property type="term" value="P:iron-sulfur cluster assembly"/>
    <property type="evidence" value="ECO:0007669"/>
    <property type="project" value="InterPro"/>
</dbReference>
<name>A0A6H2H0E3_9BACL</name>
<dbReference type="NCBIfam" id="TIGR01981">
    <property type="entry name" value="sufD"/>
    <property type="match status" value="1"/>
</dbReference>
<dbReference type="SUPFAM" id="SSF101960">
    <property type="entry name" value="Stabilizer of iron transporter SufD"/>
    <property type="match status" value="1"/>
</dbReference>
<accession>A0A6H2H0E3</accession>
<dbReference type="AlphaFoldDB" id="A0A6H2H0E3"/>
<dbReference type="EMBL" id="CP051428">
    <property type="protein sequence ID" value="QJC53130.1"/>
    <property type="molecule type" value="Genomic_DNA"/>
</dbReference>
<dbReference type="Pfam" id="PF01458">
    <property type="entry name" value="SUFBD_core"/>
    <property type="match status" value="1"/>
</dbReference>
<feature type="domain" description="SUF system FeS cluster assembly SufBD N-terminal" evidence="3">
    <location>
        <begin position="105"/>
        <end position="168"/>
    </location>
</feature>
<reference evidence="4 5" key="1">
    <citation type="submission" date="2020-04" db="EMBL/GenBank/DDBJ databases">
        <title>Novel Paenibacillus strain UniB2 isolated from commercial digestive syrup.</title>
        <authorList>
            <person name="Thorat V."/>
            <person name="Kirdat K."/>
            <person name="Tiwarekar B."/>
            <person name="Yadav A."/>
        </authorList>
    </citation>
    <scope>NUCLEOTIDE SEQUENCE [LARGE SCALE GENOMIC DNA]</scope>
    <source>
        <strain evidence="4 5">UniB2</strain>
    </source>
</reference>
<keyword evidence="5" id="KW-1185">Reference proteome</keyword>
<evidence type="ECO:0000259" key="2">
    <source>
        <dbReference type="Pfam" id="PF01458"/>
    </source>
</evidence>
<dbReference type="Pfam" id="PF19295">
    <property type="entry name" value="SufBD_N"/>
    <property type="match status" value="1"/>
</dbReference>
<dbReference type="InterPro" id="IPR037284">
    <property type="entry name" value="SUF_FeS_clus_asmbl_SufBD_sf"/>
</dbReference>
<evidence type="ECO:0000313" key="5">
    <source>
        <dbReference type="Proteomes" id="UP000502136"/>
    </source>
</evidence>
<dbReference type="PANTHER" id="PTHR30508:SF1">
    <property type="entry name" value="UPF0051 PROTEIN ABCI8, CHLOROPLASTIC-RELATED"/>
    <property type="match status" value="1"/>
</dbReference>
<feature type="domain" description="SUF system FeS cluster assembly SufBD core" evidence="2">
    <location>
        <begin position="174"/>
        <end position="405"/>
    </location>
</feature>
<proteinExistence type="inferred from homology"/>
<dbReference type="PANTHER" id="PTHR30508">
    <property type="entry name" value="FES CLUSTER ASSEMBLY PROTEIN SUF"/>
    <property type="match status" value="1"/>
</dbReference>
<sequence>MSTQLDNPVGREFAESLSRSKGEPAWLTSLRGEAAELAGQLEWPKPEKIRIDRWNLTAFGEYAKPQGLASESELPEAAASLVSGDGALLVQRGSGTVLRRLPEELSAKGVIFTDLETAAAEHPELVQKHLFQAIPQDENKLTALHAALWNGGVFLYVPKEVEIDVPLQALFYNDDAGVSFAPHILIVAERHSRVTYVDNALTVGGGADAVHHSMIEVIAGDGAKVDVASIHQLGANVIDMTIRRAVLGSDARIQWVIGDLNDGNVLSDTLSVLKGNGSSSDAAVVSIGAGKQRMSLTTQAKHFGLNSDSNMVTRAVMKEEATAIINGITKIEKGATKANGVQTEKVLMLSPKSRGDANPILLIDEDDVTAGHAASVGQVNPEQVYYLMSRGVTKAEAERLIIYGFLAPVVTEVPIDAVREQLQQLLERKLEA</sequence>
<dbReference type="InterPro" id="IPR000825">
    <property type="entry name" value="SUF_FeS_clus_asmbl_SufBD_core"/>
</dbReference>